<dbReference type="InterPro" id="IPR035979">
    <property type="entry name" value="RBD_domain_sf"/>
</dbReference>
<keyword evidence="1" id="KW-0677">Repeat</keyword>
<reference evidence="6 7" key="2">
    <citation type="submission" date="2018-11" db="EMBL/GenBank/DDBJ databases">
        <authorList>
            <consortium name="Pathogen Informatics"/>
        </authorList>
    </citation>
    <scope>NUCLEOTIDE SEQUENCE [LARGE SCALE GENOMIC DNA]</scope>
    <source>
        <strain evidence="6 7">MHpl1</strain>
    </source>
</reference>
<evidence type="ECO:0000256" key="4">
    <source>
        <dbReference type="SAM" id="MobiDB-lite"/>
    </source>
</evidence>
<dbReference type="AlphaFoldDB" id="A0A0N4WHY2"/>
<evidence type="ECO:0000256" key="3">
    <source>
        <dbReference type="PROSITE-ProRule" id="PRU00176"/>
    </source>
</evidence>
<dbReference type="InterPro" id="IPR012677">
    <property type="entry name" value="Nucleotide-bd_a/b_plait_sf"/>
</dbReference>
<dbReference type="PANTHER" id="PTHR47640">
    <property type="entry name" value="TRNA SELENOCYSTEINE 1-ASSOCIATED PROTEIN 1-RELATED-RELATED"/>
    <property type="match status" value="1"/>
</dbReference>
<organism evidence="8">
    <name type="scientific">Haemonchus placei</name>
    <name type="common">Barber's pole worm</name>
    <dbReference type="NCBI Taxonomy" id="6290"/>
    <lineage>
        <taxon>Eukaryota</taxon>
        <taxon>Metazoa</taxon>
        <taxon>Ecdysozoa</taxon>
        <taxon>Nematoda</taxon>
        <taxon>Chromadorea</taxon>
        <taxon>Rhabditida</taxon>
        <taxon>Rhabditina</taxon>
        <taxon>Rhabditomorpha</taxon>
        <taxon>Strongyloidea</taxon>
        <taxon>Trichostrongylidae</taxon>
        <taxon>Haemonchus</taxon>
    </lineage>
</organism>
<dbReference type="CDD" id="cd12344">
    <property type="entry name" value="RRM1_SECp43_like"/>
    <property type="match status" value="1"/>
</dbReference>
<dbReference type="EMBL" id="UZAF01017319">
    <property type="protein sequence ID" value="VDO40404.1"/>
    <property type="molecule type" value="Genomic_DNA"/>
</dbReference>
<dbReference type="Proteomes" id="UP000268014">
    <property type="component" value="Unassembled WGS sequence"/>
</dbReference>
<accession>A0A0N4WHY2</accession>
<dbReference type="PROSITE" id="PS50102">
    <property type="entry name" value="RRM"/>
    <property type="match status" value="2"/>
</dbReference>
<gene>
    <name evidence="6" type="ORF">HPLM_LOCUS10519</name>
</gene>
<dbReference type="Gene3D" id="3.30.70.330">
    <property type="match status" value="2"/>
</dbReference>
<feature type="domain" description="RRM" evidence="5">
    <location>
        <begin position="123"/>
        <end position="201"/>
    </location>
</feature>
<dbReference type="GO" id="GO:0003729">
    <property type="term" value="F:mRNA binding"/>
    <property type="evidence" value="ECO:0007669"/>
    <property type="project" value="InterPro"/>
</dbReference>
<dbReference type="GO" id="GO:0006376">
    <property type="term" value="P:mRNA splice site recognition"/>
    <property type="evidence" value="ECO:0007669"/>
    <property type="project" value="TreeGrafter"/>
</dbReference>
<feature type="domain" description="RRM" evidence="5">
    <location>
        <begin position="32"/>
        <end position="115"/>
    </location>
</feature>
<dbReference type="WBParaSite" id="HPLM_0001052701-mRNA-1">
    <property type="protein sequence ID" value="HPLM_0001052701-mRNA-1"/>
    <property type="gene ID" value="HPLM_0001052701"/>
</dbReference>
<dbReference type="OMA" id="MNCHWEP"/>
<evidence type="ECO:0000313" key="8">
    <source>
        <dbReference type="WBParaSite" id="HPLM_0001052701-mRNA-1"/>
    </source>
</evidence>
<evidence type="ECO:0000256" key="2">
    <source>
        <dbReference type="ARBA" id="ARBA00022884"/>
    </source>
</evidence>
<reference evidence="8" key="1">
    <citation type="submission" date="2017-02" db="UniProtKB">
        <authorList>
            <consortium name="WormBaseParasite"/>
        </authorList>
    </citation>
    <scope>IDENTIFICATION</scope>
</reference>
<feature type="region of interest" description="Disordered" evidence="4">
    <location>
        <begin position="1"/>
        <end position="25"/>
    </location>
</feature>
<evidence type="ECO:0000256" key="1">
    <source>
        <dbReference type="ARBA" id="ARBA00022737"/>
    </source>
</evidence>
<dbReference type="Pfam" id="PF00076">
    <property type="entry name" value="RRM_1"/>
    <property type="match status" value="2"/>
</dbReference>
<protein>
    <submittedName>
        <fullName evidence="8">tRNA selenocysteine 1-associated protein 1</fullName>
    </submittedName>
</protein>
<proteinExistence type="predicted"/>
<evidence type="ECO:0000313" key="6">
    <source>
        <dbReference type="EMBL" id="VDO40404.1"/>
    </source>
</evidence>
<dbReference type="SMART" id="SM00360">
    <property type="entry name" value="RRM"/>
    <property type="match status" value="2"/>
</dbReference>
<dbReference type="PANTHER" id="PTHR47640:SF10">
    <property type="entry name" value="TRNA SELENOCYSTEINE 1-ASSOCIATED PROTEIN 1-RELATED"/>
    <property type="match status" value="1"/>
</dbReference>
<evidence type="ECO:0000313" key="7">
    <source>
        <dbReference type="Proteomes" id="UP000268014"/>
    </source>
</evidence>
<keyword evidence="7" id="KW-1185">Reference proteome</keyword>
<keyword evidence="2 3" id="KW-0694">RNA-binding</keyword>
<dbReference type="FunFam" id="3.30.70.330:FF:000159">
    <property type="entry name" value="tRNA selenocysteine 1-associated protein 1"/>
    <property type="match status" value="1"/>
</dbReference>
<dbReference type="SUPFAM" id="SSF54928">
    <property type="entry name" value="RNA-binding domain, RBD"/>
    <property type="match status" value="1"/>
</dbReference>
<dbReference type="OrthoDB" id="446113at2759"/>
<dbReference type="InterPro" id="IPR000504">
    <property type="entry name" value="RRM_dom"/>
</dbReference>
<sequence length="315" mass="35732">MTDTSTVECAEDANNPNELPRTHPHSTLDSHRTLWMGDLQPQWDAQFILAAFKELGHEPSTVKMVTDKQTGVNCAYCFVEFNTADEARDAMLRANGHKIANSEPRSRFNLSFANDPRVPSIEFNLFANNIHPDLDDAALYQVFGARYRSCRGAKVYRNRDGSSRCLGFIRFGDQTEQQMALVEMNKTIVRGREIILKLAAAKQRLPRHQIRDGIQPQLVADPSVAPTYNQMAAYQPAQQQPQVAYTYAQPQTALVPQPSELVYPYNPTAEEANAELIANGDAWWEELEESRWSACIVDPSWTERDLCLRLNDNKW</sequence>
<evidence type="ECO:0000259" key="5">
    <source>
        <dbReference type="PROSITE" id="PS50102"/>
    </source>
</evidence>
<dbReference type="InterPro" id="IPR050825">
    <property type="entry name" value="RBM42_RBP45_47-like"/>
</dbReference>
<dbReference type="STRING" id="6290.A0A0N4WHY2"/>
<name>A0A0N4WHY2_HAEPC</name>
<dbReference type="GO" id="GO:0005829">
    <property type="term" value="C:cytosol"/>
    <property type="evidence" value="ECO:0007669"/>
    <property type="project" value="TreeGrafter"/>
</dbReference>